<dbReference type="PANTHER" id="PTHR43046">
    <property type="entry name" value="GDP-MANNOSE MANNOSYL HYDROLASE"/>
    <property type="match status" value="1"/>
</dbReference>
<dbReference type="EMBL" id="LTAN01000011">
    <property type="protein sequence ID" value="OBR02138.1"/>
    <property type="molecule type" value="Genomic_DNA"/>
</dbReference>
<name>H1VE75_COLHI</name>
<feature type="region of interest" description="Disordered" evidence="3">
    <location>
        <begin position="45"/>
        <end position="68"/>
    </location>
</feature>
<dbReference type="KEGG" id="chig:CH63R_14439"/>
<dbReference type="CDD" id="cd02883">
    <property type="entry name" value="NUDIX_Hydrolase"/>
    <property type="match status" value="1"/>
</dbReference>
<evidence type="ECO:0000313" key="7">
    <source>
        <dbReference type="Proteomes" id="UP000007174"/>
    </source>
</evidence>
<dbReference type="Pfam" id="PF00293">
    <property type="entry name" value="NUDIX"/>
    <property type="match status" value="1"/>
</dbReference>
<dbReference type="HOGENOM" id="CLU_1421324_0_0_1"/>
<dbReference type="Gene3D" id="3.90.79.10">
    <property type="entry name" value="Nucleoside Triphosphate Pyrophosphohydrolase"/>
    <property type="match status" value="1"/>
</dbReference>
<evidence type="ECO:0000259" key="4">
    <source>
        <dbReference type="PROSITE" id="PS51462"/>
    </source>
</evidence>
<dbReference type="InterPro" id="IPR000086">
    <property type="entry name" value="NUDIX_hydrolase_dom"/>
</dbReference>
<gene>
    <name evidence="5" type="ORF">CH063_09591</name>
    <name evidence="6" type="ORF">CH63R_14439</name>
</gene>
<dbReference type="PROSITE" id="PS51462">
    <property type="entry name" value="NUDIX"/>
    <property type="match status" value="1"/>
</dbReference>
<dbReference type="Proteomes" id="UP000007174">
    <property type="component" value="Unassembled WGS sequence"/>
</dbReference>
<evidence type="ECO:0000256" key="3">
    <source>
        <dbReference type="SAM" id="MobiDB-lite"/>
    </source>
</evidence>
<dbReference type="RefSeq" id="XP_018150656.1">
    <property type="nucleotide sequence ID" value="XM_018309413.1"/>
</dbReference>
<evidence type="ECO:0000313" key="6">
    <source>
        <dbReference type="EMBL" id="OBR02138.1"/>
    </source>
</evidence>
<dbReference type="AlphaFoldDB" id="H1VE75"/>
<organism evidence="5 7">
    <name type="scientific">Colletotrichum higginsianum (strain IMI 349063)</name>
    <name type="common">Crucifer anthracnose fungus</name>
    <dbReference type="NCBI Taxonomy" id="759273"/>
    <lineage>
        <taxon>Eukaryota</taxon>
        <taxon>Fungi</taxon>
        <taxon>Dikarya</taxon>
        <taxon>Ascomycota</taxon>
        <taxon>Pezizomycotina</taxon>
        <taxon>Sordariomycetes</taxon>
        <taxon>Hypocreomycetidae</taxon>
        <taxon>Glomerellales</taxon>
        <taxon>Glomerellaceae</taxon>
        <taxon>Colletotrichum</taxon>
        <taxon>Colletotrichum destructivum species complex</taxon>
    </lineage>
</organism>
<comment type="cofactor">
    <cofactor evidence="1">
        <name>Mg(2+)</name>
        <dbReference type="ChEBI" id="CHEBI:18420"/>
    </cofactor>
</comment>
<dbReference type="PRINTS" id="PR00502">
    <property type="entry name" value="NUDIXFAMILY"/>
</dbReference>
<accession>H1VE75</accession>
<evidence type="ECO:0000313" key="5">
    <source>
        <dbReference type="EMBL" id="CCF38528.1"/>
    </source>
</evidence>
<evidence type="ECO:0000256" key="2">
    <source>
        <dbReference type="ARBA" id="ARBA00022801"/>
    </source>
</evidence>
<dbReference type="GO" id="GO:0016787">
    <property type="term" value="F:hydrolase activity"/>
    <property type="evidence" value="ECO:0007669"/>
    <property type="project" value="UniProtKB-KW"/>
</dbReference>
<dbReference type="InterPro" id="IPR020476">
    <property type="entry name" value="Nudix_hydrolase"/>
</dbReference>
<keyword evidence="8" id="KW-1185">Reference proteome</keyword>
<dbReference type="GeneID" id="28873520"/>
<dbReference type="eggNOG" id="ENOG502RP1X">
    <property type="taxonomic scope" value="Eukaryota"/>
</dbReference>
<sequence>MSVAKAHNMPSCKDKKMLRMGTMGILCRGTKVLIIRRRLKTPEIRENGPPDTWAFPGGALEKGETPEPAMKREYKEEAGVKVTIQPIGDEPVWGETDDYLVDDWRCFFFIVKQVDPNEEPNIMEPQKHVDLMWIDWNELWALISAQIMDETAGGAKEDASGKDNMRFFPSMINMVKKYPLRSDAACLEKRL</sequence>
<reference evidence="7" key="2">
    <citation type="journal article" date="2012" name="Nat. Genet.">
        <title>Lifestyle transitions in plant pathogenic Colletotrichum fungi deciphered by genome and transcriptome analyses.</title>
        <authorList>
            <person name="O'Connell R.J."/>
            <person name="Thon M.R."/>
            <person name="Hacquard S."/>
            <person name="Amyotte S.G."/>
            <person name="Kleemann J."/>
            <person name="Torres M.F."/>
            <person name="Damm U."/>
            <person name="Buiate E.A."/>
            <person name="Epstein L."/>
            <person name="Alkan N."/>
            <person name="Altmueller J."/>
            <person name="Alvarado-Balderrama L."/>
            <person name="Bauser C.A."/>
            <person name="Becker C."/>
            <person name="Birren B.W."/>
            <person name="Chen Z."/>
            <person name="Choi J."/>
            <person name="Crouch J.A."/>
            <person name="Duvick J.P."/>
            <person name="Farman M.A."/>
            <person name="Gan P."/>
            <person name="Heiman D."/>
            <person name="Henrissat B."/>
            <person name="Howard R.J."/>
            <person name="Kabbage M."/>
            <person name="Koch C."/>
            <person name="Kracher B."/>
            <person name="Kubo Y."/>
            <person name="Law A.D."/>
            <person name="Lebrun M.-H."/>
            <person name="Lee Y.-H."/>
            <person name="Miyara I."/>
            <person name="Moore N."/>
            <person name="Neumann U."/>
            <person name="Nordstroem K."/>
            <person name="Panaccione D.G."/>
            <person name="Panstruga R."/>
            <person name="Place M."/>
            <person name="Proctor R.H."/>
            <person name="Prusky D."/>
            <person name="Rech G."/>
            <person name="Reinhardt R."/>
            <person name="Rollins J.A."/>
            <person name="Rounsley S."/>
            <person name="Schardl C.L."/>
            <person name="Schwartz D.C."/>
            <person name="Shenoy N."/>
            <person name="Shirasu K."/>
            <person name="Sikhakolli U.R."/>
            <person name="Stueber K."/>
            <person name="Sukno S.A."/>
            <person name="Sweigard J.A."/>
            <person name="Takano Y."/>
            <person name="Takahara H."/>
            <person name="Trail F."/>
            <person name="van der Does H.C."/>
            <person name="Voll L.M."/>
            <person name="Will I."/>
            <person name="Young S."/>
            <person name="Zeng Q."/>
            <person name="Zhang J."/>
            <person name="Zhou S."/>
            <person name="Dickman M.B."/>
            <person name="Schulze-Lefert P."/>
            <person name="Ver Loren van Themaat E."/>
            <person name="Ma L.-J."/>
            <person name="Vaillancourt L.J."/>
        </authorList>
    </citation>
    <scope>NUCLEOTIDE SEQUENCE [LARGE SCALE GENOMIC DNA]</scope>
    <source>
        <strain evidence="7">IMI 349063</strain>
    </source>
</reference>
<evidence type="ECO:0000313" key="8">
    <source>
        <dbReference type="Proteomes" id="UP000092177"/>
    </source>
</evidence>
<dbReference type="VEuPathDB" id="FungiDB:CH63R_14439"/>
<dbReference type="SUPFAM" id="SSF55811">
    <property type="entry name" value="Nudix"/>
    <property type="match status" value="1"/>
</dbReference>
<protein>
    <submittedName>
        <fullName evidence="6">NUDIX domain-containing protein</fullName>
    </submittedName>
</protein>
<dbReference type="OrthoDB" id="447842at2759"/>
<proteinExistence type="predicted"/>
<dbReference type="STRING" id="759273.H1VE75"/>
<dbReference type="EMBL" id="CACQ02003016">
    <property type="protein sequence ID" value="CCF38528.1"/>
    <property type="molecule type" value="Genomic_DNA"/>
</dbReference>
<evidence type="ECO:0000256" key="1">
    <source>
        <dbReference type="ARBA" id="ARBA00001946"/>
    </source>
</evidence>
<feature type="domain" description="Nudix hydrolase" evidence="4">
    <location>
        <begin position="17"/>
        <end position="156"/>
    </location>
</feature>
<keyword evidence="2" id="KW-0378">Hydrolase</keyword>
<dbReference type="InterPro" id="IPR015797">
    <property type="entry name" value="NUDIX_hydrolase-like_dom_sf"/>
</dbReference>
<reference evidence="8" key="4">
    <citation type="journal article" date="2017" name="BMC Genomics">
        <title>Gapless genome assembly of Colletotrichum higginsianum reveals chromosome structure and association of transposable elements with secondary metabolite gene clusters.</title>
        <authorList>
            <person name="Dallery J.-F."/>
            <person name="Lapalu N."/>
            <person name="Zampounis A."/>
            <person name="Pigne S."/>
            <person name="Luyten I."/>
            <person name="Amselem J."/>
            <person name="Wittenberg A.H.J."/>
            <person name="Zhou S."/>
            <person name="de Queiroz M.V."/>
            <person name="Robin G.P."/>
            <person name="Auger A."/>
            <person name="Hainaut M."/>
            <person name="Henrissat B."/>
            <person name="Kim K.-T."/>
            <person name="Lee Y.-H."/>
            <person name="Lespinet O."/>
            <person name="Schwartz D.C."/>
            <person name="Thon M.R."/>
            <person name="O'Connell R.J."/>
        </authorList>
    </citation>
    <scope>NUCLEOTIDE SEQUENCE [LARGE SCALE GENOMIC DNA]</scope>
    <source>
        <strain evidence="8">IMI 349063</strain>
    </source>
</reference>
<dbReference type="Proteomes" id="UP000092177">
    <property type="component" value="Chromosome 11"/>
</dbReference>
<reference evidence="5" key="1">
    <citation type="submission" date="2011-12" db="EMBL/GenBank/DDBJ databases">
        <title>The genome sequence of Colletotrichum higginsianum IMI 34906.</title>
        <authorList>
            <person name="Ma L.-J."/>
            <person name="O'Connell R."/>
            <person name="van Themaat E.V.L."/>
            <person name="Stueber K."/>
            <person name="Young S.K."/>
            <person name="Zeng Q."/>
            <person name="Gargeya S."/>
            <person name="Fitzgerald M."/>
            <person name="Haas B."/>
            <person name="Abouelleil A."/>
            <person name="Alvarado L."/>
            <person name="Arachchi H.M."/>
            <person name="Berlin A."/>
            <person name="Chapman S.B."/>
            <person name="Gearin G."/>
            <person name="Goldberg J."/>
            <person name="Griggs A."/>
            <person name="Gujja S."/>
            <person name="Hansen M."/>
            <person name="Heiman D."/>
            <person name="Howarth C."/>
            <person name="Larimer J."/>
            <person name="Lui A."/>
            <person name="MacDonald P.J.P."/>
            <person name="McCowen C."/>
            <person name="Montmayeur A."/>
            <person name="Murphy C."/>
            <person name="Neiman D."/>
            <person name="Pearson M."/>
            <person name="Priest M."/>
            <person name="Roberts A."/>
            <person name="Saif S."/>
            <person name="Shea T."/>
            <person name="Sisk P."/>
            <person name="Stolte C."/>
            <person name="Sykes S."/>
            <person name="Wortman J."/>
            <person name="Nusbaum C."/>
            <person name="Birren B."/>
        </authorList>
    </citation>
    <scope>NUCLEOTIDE SEQUENCE [LARGE SCALE GENOMIC DNA]</scope>
    <source>
        <strain evidence="5">IMI 349063</strain>
    </source>
</reference>
<reference evidence="6" key="3">
    <citation type="submission" date="2016-02" db="EMBL/GenBank/DDBJ databases">
        <title>Resequencing and annotation of the Colletotrichum higginsianum genome.</title>
        <authorList>
            <person name="O'Connell R."/>
            <person name="Zambounis A."/>
            <person name="Thon M."/>
            <person name="Dallery J.-F."/>
        </authorList>
    </citation>
    <scope>NUCLEOTIDE SEQUENCE [LARGE SCALE GENOMIC DNA]</scope>
    <source>
        <strain evidence="6">IMI 349063</strain>
    </source>
</reference>
<dbReference type="PANTHER" id="PTHR43046:SF14">
    <property type="entry name" value="MUTT_NUDIX FAMILY PROTEIN"/>
    <property type="match status" value="1"/>
</dbReference>